<dbReference type="OrthoDB" id="5592973at2"/>
<dbReference type="InterPro" id="IPR012663">
    <property type="entry name" value="CHP02450_Tryp"/>
</dbReference>
<reference evidence="1 4" key="3">
    <citation type="submission" date="2024-04" db="EMBL/GenBank/DDBJ databases">
        <title>Draft genome sequence of Halopseudomonas sabulinigri NBRC 116187.</title>
        <authorList>
            <person name="Miyakawa T."/>
            <person name="Kusuya Y."/>
            <person name="Miura T."/>
        </authorList>
    </citation>
    <scope>NUCLEOTIDE SEQUENCE [LARGE SCALE GENOMIC DNA]</scope>
    <source>
        <strain evidence="1 4">4NH20-0042</strain>
    </source>
</reference>
<gene>
    <name evidence="1" type="ORF">NBRC116187_31950</name>
    <name evidence="2" type="ORF">SAMN05216271_3157</name>
</gene>
<reference evidence="2" key="1">
    <citation type="submission" date="2016-10" db="EMBL/GenBank/DDBJ databases">
        <authorList>
            <person name="de Groot N.N."/>
        </authorList>
    </citation>
    <scope>NUCLEOTIDE SEQUENCE [LARGE SCALE GENOMIC DNA]</scope>
    <source>
        <strain evidence="2">JCM 14963</strain>
    </source>
</reference>
<keyword evidence="4" id="KW-1185">Reference proteome</keyword>
<dbReference type="Proteomes" id="UP000243413">
    <property type="component" value="Chromosome I"/>
</dbReference>
<evidence type="ECO:0000313" key="2">
    <source>
        <dbReference type="EMBL" id="SDS94079.1"/>
    </source>
</evidence>
<dbReference type="Pfam" id="PF09493">
    <property type="entry name" value="DUF2389"/>
    <property type="match status" value="1"/>
</dbReference>
<protein>
    <submittedName>
        <fullName evidence="1">TIGR02450 family Trp-rich protein</fullName>
    </submittedName>
</protein>
<accession>A0A1H1WD65</accession>
<dbReference type="Proteomes" id="UP001486808">
    <property type="component" value="Unassembled WGS sequence"/>
</dbReference>
<dbReference type="RefSeq" id="WP_092287792.1">
    <property type="nucleotide sequence ID" value="NZ_BAABWD010000005.1"/>
</dbReference>
<evidence type="ECO:0000313" key="1">
    <source>
        <dbReference type="EMBL" id="GAA6132835.1"/>
    </source>
</evidence>
<organism evidence="2 3">
    <name type="scientific">Halopseudomonas sabulinigri</name>
    <dbReference type="NCBI Taxonomy" id="472181"/>
    <lineage>
        <taxon>Bacteria</taxon>
        <taxon>Pseudomonadati</taxon>
        <taxon>Pseudomonadota</taxon>
        <taxon>Gammaproteobacteria</taxon>
        <taxon>Pseudomonadales</taxon>
        <taxon>Pseudomonadaceae</taxon>
        <taxon>Halopseudomonas</taxon>
    </lineage>
</organism>
<evidence type="ECO:0000313" key="3">
    <source>
        <dbReference type="Proteomes" id="UP000243413"/>
    </source>
</evidence>
<dbReference type="EMBL" id="LT629763">
    <property type="protein sequence ID" value="SDS94079.1"/>
    <property type="molecule type" value="Genomic_DNA"/>
</dbReference>
<dbReference type="EMBL" id="BAABWD010000005">
    <property type="protein sequence ID" value="GAA6132835.1"/>
    <property type="molecule type" value="Genomic_DNA"/>
</dbReference>
<sequence length="75" mass="8932">MKAHNPFNPRKLLHSKWTAVQPQRREKHFMVTACHWSEDQSTLLGIELQAVLTGACRHLDWQVLRDRSQWLQGWK</sequence>
<dbReference type="AlphaFoldDB" id="A0A1H1WD65"/>
<dbReference type="NCBIfam" id="TIGR02450">
    <property type="entry name" value="TIGR02450 family Trp-rich protein"/>
    <property type="match status" value="1"/>
</dbReference>
<proteinExistence type="predicted"/>
<reference evidence="3" key="2">
    <citation type="submission" date="2016-10" db="EMBL/GenBank/DDBJ databases">
        <authorList>
            <person name="Varghese N."/>
            <person name="Submissions S."/>
        </authorList>
    </citation>
    <scope>NUCLEOTIDE SEQUENCE [LARGE SCALE GENOMIC DNA]</scope>
    <source>
        <strain evidence="3">JCM 14963</strain>
    </source>
</reference>
<evidence type="ECO:0000313" key="4">
    <source>
        <dbReference type="Proteomes" id="UP001486808"/>
    </source>
</evidence>
<name>A0A1H1WD65_9GAMM</name>
<dbReference type="STRING" id="472181.SAMN05216271_3157"/>